<accession>A0ABT0Q7N2</accession>
<feature type="transmembrane region" description="Helical" evidence="1">
    <location>
        <begin position="36"/>
        <end position="52"/>
    </location>
</feature>
<dbReference type="RefSeq" id="WP_249713123.1">
    <property type="nucleotide sequence ID" value="NZ_JAMFMB010000041.1"/>
</dbReference>
<evidence type="ECO:0000313" key="2">
    <source>
        <dbReference type="EMBL" id="MCL6285884.1"/>
    </source>
</evidence>
<feature type="transmembrane region" description="Helical" evidence="1">
    <location>
        <begin position="201"/>
        <end position="221"/>
    </location>
</feature>
<organism evidence="2 3">
    <name type="scientific">Ruegeria spongiae</name>
    <dbReference type="NCBI Taxonomy" id="2942209"/>
    <lineage>
        <taxon>Bacteria</taxon>
        <taxon>Pseudomonadati</taxon>
        <taxon>Pseudomonadota</taxon>
        <taxon>Alphaproteobacteria</taxon>
        <taxon>Rhodobacterales</taxon>
        <taxon>Roseobacteraceae</taxon>
        <taxon>Ruegeria</taxon>
    </lineage>
</organism>
<keyword evidence="1" id="KW-0472">Membrane</keyword>
<evidence type="ECO:0000313" key="3">
    <source>
        <dbReference type="Proteomes" id="UP001203880"/>
    </source>
</evidence>
<protein>
    <submittedName>
        <fullName evidence="2">Uncharacterized protein</fullName>
    </submittedName>
</protein>
<evidence type="ECO:0000256" key="1">
    <source>
        <dbReference type="SAM" id="Phobius"/>
    </source>
</evidence>
<gene>
    <name evidence="2" type="ORF">M3P21_20410</name>
</gene>
<keyword evidence="3" id="KW-1185">Reference proteome</keyword>
<keyword evidence="1" id="KW-1133">Transmembrane helix</keyword>
<proteinExistence type="predicted"/>
<dbReference type="EMBL" id="JAMFMB010000041">
    <property type="protein sequence ID" value="MCL6285884.1"/>
    <property type="molecule type" value="Genomic_DNA"/>
</dbReference>
<feature type="transmembrane region" description="Helical" evidence="1">
    <location>
        <begin position="73"/>
        <end position="91"/>
    </location>
</feature>
<feature type="transmembrane region" description="Helical" evidence="1">
    <location>
        <begin position="136"/>
        <end position="157"/>
    </location>
</feature>
<dbReference type="Proteomes" id="UP001203880">
    <property type="component" value="Unassembled WGS sequence"/>
</dbReference>
<keyword evidence="1" id="KW-0812">Transmembrane</keyword>
<reference evidence="2" key="1">
    <citation type="submission" date="2022-05" db="EMBL/GenBank/DDBJ databases">
        <authorList>
            <person name="Park J.-S."/>
        </authorList>
    </citation>
    <scope>NUCLEOTIDE SEQUENCE</scope>
    <source>
        <strain evidence="2">2012CJ41-6</strain>
    </source>
</reference>
<feature type="transmembrane region" description="Helical" evidence="1">
    <location>
        <begin position="12"/>
        <end position="30"/>
    </location>
</feature>
<feature type="transmembrane region" description="Helical" evidence="1">
    <location>
        <begin position="233"/>
        <end position="256"/>
    </location>
</feature>
<sequence>MIGRITGAVMRGLLVAVMVATPALYLPGYLTSSVEIVVLVAILAFVLTFAEYNSAFPSFIEFRDAPPLNRLRFVALMSMVTFLTLIIKHQYEPTNVTALFSGLGVLTAHMVDFPYSPVRLIVLMLPDHSSLDTINAVRLAAGLAYVLSLTTILTFYFSVRVRGWPTSNGAFNVWINLPLFDPTTGGDVVARLQKDGRANMVIGFLLPFVIPALVKIASNFVNPFPMENPHTLIWVVSAWAFLPASMVMRGMAMMRIAELIEEKRRRAYEDADTEAMQTA</sequence>
<comment type="caution">
    <text evidence="2">The sequence shown here is derived from an EMBL/GenBank/DDBJ whole genome shotgun (WGS) entry which is preliminary data.</text>
</comment>
<name>A0ABT0Q7N2_9RHOB</name>